<organism evidence="4 5">
    <name type="scientific">Gordonia insulae</name>
    <dbReference type="NCBI Taxonomy" id="2420509"/>
    <lineage>
        <taxon>Bacteria</taxon>
        <taxon>Bacillati</taxon>
        <taxon>Actinomycetota</taxon>
        <taxon>Actinomycetes</taxon>
        <taxon>Mycobacteriales</taxon>
        <taxon>Gordoniaceae</taxon>
        <taxon>Gordonia</taxon>
    </lineage>
</organism>
<evidence type="ECO:0000313" key="5">
    <source>
        <dbReference type="Proteomes" id="UP000271469"/>
    </source>
</evidence>
<evidence type="ECO:0000313" key="4">
    <source>
        <dbReference type="EMBL" id="AZG46782.1"/>
    </source>
</evidence>
<dbReference type="PRINTS" id="PR00080">
    <property type="entry name" value="SDRFAMILY"/>
</dbReference>
<dbReference type="PRINTS" id="PR00081">
    <property type="entry name" value="GDHRDH"/>
</dbReference>
<dbReference type="InterPro" id="IPR002347">
    <property type="entry name" value="SDR_fam"/>
</dbReference>
<dbReference type="AlphaFoldDB" id="A0A3G8JQP7"/>
<gene>
    <name evidence="4" type="primary">xecD_3</name>
    <name evidence="4" type="ORF">D7316_03387</name>
</gene>
<keyword evidence="2 4" id="KW-0560">Oxidoreductase</keyword>
<protein>
    <submittedName>
        <fullName evidence="4">2-(R)-hydroxypropyl-CoM dehydrogenase</fullName>
        <ecNumber evidence="4">1.1.1.268</ecNumber>
    </submittedName>
</protein>
<dbReference type="KEGG" id="gom:D7316_03387"/>
<dbReference type="InterPro" id="IPR036291">
    <property type="entry name" value="NAD(P)-bd_dom_sf"/>
</dbReference>
<dbReference type="EMBL" id="CP033972">
    <property type="protein sequence ID" value="AZG46782.1"/>
    <property type="molecule type" value="Genomic_DNA"/>
</dbReference>
<dbReference type="PANTHER" id="PTHR44169:SF6">
    <property type="entry name" value="NADPH-DEPENDENT 1-ACYLDIHYDROXYACETONE PHOSPHATE REDUCTASE"/>
    <property type="match status" value="1"/>
</dbReference>
<keyword evidence="5" id="KW-1185">Reference proteome</keyword>
<dbReference type="SUPFAM" id="SSF51735">
    <property type="entry name" value="NAD(P)-binding Rossmann-fold domains"/>
    <property type="match status" value="1"/>
</dbReference>
<dbReference type="NCBIfam" id="NF006119">
    <property type="entry name" value="PRK08264.1-5"/>
    <property type="match status" value="1"/>
</dbReference>
<comment type="similarity">
    <text evidence="1 3">Belongs to the short-chain dehydrogenases/reductases (SDR) family.</text>
</comment>
<proteinExistence type="inferred from homology"/>
<evidence type="ECO:0000256" key="3">
    <source>
        <dbReference type="RuleBase" id="RU000363"/>
    </source>
</evidence>
<dbReference type="Gene3D" id="3.40.50.720">
    <property type="entry name" value="NAD(P)-binding Rossmann-like Domain"/>
    <property type="match status" value="1"/>
</dbReference>
<reference evidence="4 5" key="1">
    <citation type="submission" date="2018-11" db="EMBL/GenBank/DDBJ databases">
        <title>Gordonia insulae sp. nov., isolated from an island soil.</title>
        <authorList>
            <person name="Kim Y.S."/>
            <person name="Kim S.B."/>
        </authorList>
    </citation>
    <scope>NUCLEOTIDE SEQUENCE [LARGE SCALE GENOMIC DNA]</scope>
    <source>
        <strain evidence="4 5">MMS17-SY073</strain>
    </source>
</reference>
<dbReference type="GO" id="GO:0050574">
    <property type="term" value="F:2-(R)-hydroxypropyl-CoM dehydrogenase activity"/>
    <property type="evidence" value="ECO:0007669"/>
    <property type="project" value="UniProtKB-EC"/>
</dbReference>
<dbReference type="Pfam" id="PF00106">
    <property type="entry name" value="adh_short"/>
    <property type="match status" value="1"/>
</dbReference>
<dbReference type="OrthoDB" id="3212478at2"/>
<dbReference type="PANTHER" id="PTHR44169">
    <property type="entry name" value="NADPH-DEPENDENT 1-ACYLDIHYDROXYACETONE PHOSPHATE REDUCTASE"/>
    <property type="match status" value="1"/>
</dbReference>
<sequence length="230" mass="23505">MLIDGHNILVTGASSGLGVEFVTQALHRGAAKVYAAARRDITHPDPRVIALHLDVTDADSIAAAAAAAPDVDVLINNAGRHGATSLLTSPMAEIRDVFDTNVFGVLEMTRAFAPALAARGGGAVIDIASALSWIATPGAYSSSKAALWGLTNSLRAELAGQGTQVLGAHLSYAATPMTDGLTDAPKLAPETVIKQILDDLERGADESIVDDITAAVRASLATTTTAALTA</sequence>
<dbReference type="EC" id="1.1.1.268" evidence="4"/>
<evidence type="ECO:0000256" key="1">
    <source>
        <dbReference type="ARBA" id="ARBA00006484"/>
    </source>
</evidence>
<accession>A0A3G8JQP7</accession>
<dbReference type="Proteomes" id="UP000271469">
    <property type="component" value="Chromosome"/>
</dbReference>
<name>A0A3G8JQP7_9ACTN</name>
<dbReference type="RefSeq" id="WP_124709246.1">
    <property type="nucleotide sequence ID" value="NZ_CP033972.1"/>
</dbReference>
<evidence type="ECO:0000256" key="2">
    <source>
        <dbReference type="ARBA" id="ARBA00023002"/>
    </source>
</evidence>